<evidence type="ECO:0000313" key="3">
    <source>
        <dbReference type="Proteomes" id="UP000295673"/>
    </source>
</evidence>
<dbReference type="Gene3D" id="1.25.40.10">
    <property type="entry name" value="Tetratricopeptide repeat domain"/>
    <property type="match status" value="1"/>
</dbReference>
<dbReference type="SUPFAM" id="SSF81901">
    <property type="entry name" value="HCP-like"/>
    <property type="match status" value="1"/>
</dbReference>
<organism evidence="2 3">
    <name type="scientific">Shimia isoporae</name>
    <dbReference type="NCBI Taxonomy" id="647720"/>
    <lineage>
        <taxon>Bacteria</taxon>
        <taxon>Pseudomonadati</taxon>
        <taxon>Pseudomonadota</taxon>
        <taxon>Alphaproteobacteria</taxon>
        <taxon>Rhodobacterales</taxon>
        <taxon>Roseobacteraceae</taxon>
    </lineage>
</organism>
<proteinExistence type="predicted"/>
<keyword evidence="1" id="KW-0732">Signal</keyword>
<accession>A0A4R1NII0</accession>
<evidence type="ECO:0000256" key="1">
    <source>
        <dbReference type="SAM" id="SignalP"/>
    </source>
</evidence>
<dbReference type="EMBL" id="SMGR01000001">
    <property type="protein sequence ID" value="TCL08027.1"/>
    <property type="molecule type" value="Genomic_DNA"/>
</dbReference>
<protein>
    <recommendedName>
        <fullName evidence="4">TPR repeat protein</fullName>
    </recommendedName>
</protein>
<reference evidence="2 3" key="1">
    <citation type="submission" date="2019-03" db="EMBL/GenBank/DDBJ databases">
        <title>Genomic Encyclopedia of Archaeal and Bacterial Type Strains, Phase II (KMG-II): from individual species to whole genera.</title>
        <authorList>
            <person name="Goeker M."/>
        </authorList>
    </citation>
    <scope>NUCLEOTIDE SEQUENCE [LARGE SCALE GENOMIC DNA]</scope>
    <source>
        <strain evidence="2 3">DSM 26433</strain>
    </source>
</reference>
<feature type="chain" id="PRO_5020592732" description="TPR repeat protein" evidence="1">
    <location>
        <begin position="24"/>
        <end position="365"/>
    </location>
</feature>
<dbReference type="Proteomes" id="UP000295673">
    <property type="component" value="Unassembled WGS sequence"/>
</dbReference>
<name>A0A4R1NII0_9RHOB</name>
<feature type="signal peptide" evidence="1">
    <location>
        <begin position="1"/>
        <end position="23"/>
    </location>
</feature>
<dbReference type="OrthoDB" id="7832844at2"/>
<comment type="caution">
    <text evidence="2">The sequence shown here is derived from an EMBL/GenBank/DDBJ whole genome shotgun (WGS) entry which is preliminary data.</text>
</comment>
<keyword evidence="3" id="KW-1185">Reference proteome</keyword>
<dbReference type="AlphaFoldDB" id="A0A4R1NII0"/>
<dbReference type="InterPro" id="IPR006597">
    <property type="entry name" value="Sel1-like"/>
</dbReference>
<dbReference type="InterPro" id="IPR011990">
    <property type="entry name" value="TPR-like_helical_dom_sf"/>
</dbReference>
<evidence type="ECO:0000313" key="2">
    <source>
        <dbReference type="EMBL" id="TCL08027.1"/>
    </source>
</evidence>
<dbReference type="RefSeq" id="WP_132858194.1">
    <property type="nucleotide sequence ID" value="NZ_SMGR01000001.1"/>
</dbReference>
<gene>
    <name evidence="2" type="ORF">BXY66_0058</name>
</gene>
<dbReference type="SMART" id="SM00671">
    <property type="entry name" value="SEL1"/>
    <property type="match status" value="1"/>
</dbReference>
<evidence type="ECO:0008006" key="4">
    <source>
        <dbReference type="Google" id="ProtNLM"/>
    </source>
</evidence>
<sequence length="365" mass="39953">MFRLLSVSAKCMALVMWLEPAAAATESVEELTPKQRYTTAENLRKSADPDAAFLTMSALAQEGYSPAQEKLGYYLSRGVGTAVDMEAAARWYEAAIAAGRDRARVGYAKLLVSEGRTGDAVAQLEAAMARDVDAAAPTWAEYHYFQKFGEASDVEAGRAGLLEAAQAGHVRSMGIVFQGLKSGDVFEADANVIEANLLAVARDPENRDGGRAAEALVKGLRGNADMMPEREELLSHPLLRGKVRGEETLWLASEKHKGRAFWTAADEIVANASDEDFARVLYLVSRVDKNAYVYVLQRELTERGYATGRRSGLLTARTLNSITRFCAAQEITRTCRFGPMRSYVIKEITKELARVGSGEQRADRP</sequence>